<dbReference type="VEuPathDB" id="GiardiaDB:QR46_2513"/>
<feature type="compositionally biased region" description="Polar residues" evidence="2">
    <location>
        <begin position="461"/>
        <end position="476"/>
    </location>
</feature>
<feature type="region of interest" description="Disordered" evidence="2">
    <location>
        <begin position="435"/>
        <end position="511"/>
    </location>
</feature>
<reference evidence="3 4" key="1">
    <citation type="journal article" date="2015" name="Mol. Biochem. Parasitol.">
        <title>Identification of polymorphic genes for use in assemblage B genotyping assays through comparative genomics of multiple assemblage B Giardia duodenalis isolates.</title>
        <authorList>
            <person name="Wielinga C."/>
            <person name="Thompson R.C."/>
            <person name="Monis P."/>
            <person name="Ryan U."/>
        </authorList>
    </citation>
    <scope>NUCLEOTIDE SEQUENCE [LARGE SCALE GENOMIC DNA]</scope>
    <source>
        <strain evidence="3 4">BAH15c1</strain>
    </source>
</reference>
<keyword evidence="1" id="KW-0175">Coiled coil</keyword>
<evidence type="ECO:0000313" key="3">
    <source>
        <dbReference type="EMBL" id="KWX13496.1"/>
    </source>
</evidence>
<feature type="compositionally biased region" description="Basic and acidic residues" evidence="2">
    <location>
        <begin position="435"/>
        <end position="444"/>
    </location>
</feature>
<feature type="compositionally biased region" description="Basic and acidic residues" evidence="2">
    <location>
        <begin position="198"/>
        <end position="209"/>
    </location>
</feature>
<dbReference type="AlphaFoldDB" id="A0A132NTU8"/>
<dbReference type="Proteomes" id="UP000070089">
    <property type="component" value="Unassembled WGS sequence"/>
</dbReference>
<dbReference type="EMBL" id="JXTI01000067">
    <property type="protein sequence ID" value="KWX13496.1"/>
    <property type="molecule type" value="Genomic_DNA"/>
</dbReference>
<feature type="compositionally biased region" description="Polar residues" evidence="2">
    <location>
        <begin position="391"/>
        <end position="405"/>
    </location>
</feature>
<feature type="region of interest" description="Disordered" evidence="2">
    <location>
        <begin position="366"/>
        <end position="407"/>
    </location>
</feature>
<protein>
    <submittedName>
        <fullName evidence="3">Uncharacterized protein</fullName>
    </submittedName>
</protein>
<feature type="region of interest" description="Disordered" evidence="2">
    <location>
        <begin position="188"/>
        <end position="242"/>
    </location>
</feature>
<comment type="caution">
    <text evidence="3">The sequence shown here is derived from an EMBL/GenBank/DDBJ whole genome shotgun (WGS) entry which is preliminary data.</text>
</comment>
<feature type="compositionally biased region" description="Polar residues" evidence="2">
    <location>
        <begin position="210"/>
        <end position="242"/>
    </location>
</feature>
<proteinExistence type="predicted"/>
<feature type="region of interest" description="Disordered" evidence="2">
    <location>
        <begin position="151"/>
        <end position="171"/>
    </location>
</feature>
<feature type="compositionally biased region" description="Acidic residues" evidence="2">
    <location>
        <begin position="160"/>
        <end position="171"/>
    </location>
</feature>
<feature type="compositionally biased region" description="Low complexity" evidence="2">
    <location>
        <begin position="498"/>
        <end position="511"/>
    </location>
</feature>
<evidence type="ECO:0000313" key="4">
    <source>
        <dbReference type="Proteomes" id="UP000070089"/>
    </source>
</evidence>
<accession>A0A132NTU8</accession>
<feature type="coiled-coil region" evidence="1">
    <location>
        <begin position="532"/>
        <end position="591"/>
    </location>
</feature>
<sequence length="742" mass="81665">MTVGSCLFILNSMTTNPIATNLLATIDEISQRQDATMRFVERITKQLGYLKGVLESSQGPFPGPNMTKSELTTSLGEILKYIEANLLETNDVRELLSGLGETLDGISSPSDKALVKTKLDLGLSDCYLIMEGLLAAKEIGQYILLNTDKEAKQDTPSELTADEQDEEQDDELSIHVDILSESLADEVSSLPTGAKLSDPGRRVKFDHDNGSSLSSLPESTVMNSLTNSYPSGPSDSIKSASKTSIQAKLEEFLAIRANAKQKKHEPTNKLPPTVPQHGKTLPITSLNLSVTSVDSNANDSLLVEHAPLAASASVLDSTEPQNSRQNVVPIQSLKTLESISEMEQHTTEKKLDTIANSHQQLIKSNKVNKGSTGHGARAGSTSKTPLRAINTPHQNCPTAQPTARPNSVKKTKPIVLLDNVSLSIAISPRQIRVKEFTSPSEKHSPNKILKRTPRSMPATPTKFTSPKQPQTKSHYSTPTLTTPKPVPLGHLPSPPRLSPNSPSSSTPATVSPQARIIIKAMEEQAVKQDAVIKGLSVELQTMKRKVEDLQTEYKQQEEEIKQLLLESSKVQNEYEGQLNALTEELAEQRDLTIYWKEKAQHWEQANQTLSHQVAILKYNKDDSIIPASTGGSDYGNSEGASSNPDTCTSIKQMPSKVQTKLDYTTLSPEKYSKLEADYLSGRLGHYCDLNRGRVSQENLSVIDLYKILGDYDRQLTELMHSNKDLEEKLDAYQGLFRRYFWG</sequence>
<evidence type="ECO:0000256" key="1">
    <source>
        <dbReference type="SAM" id="Coils"/>
    </source>
</evidence>
<gene>
    <name evidence="3" type="ORF">QR46_2513</name>
</gene>
<name>A0A132NTU8_GIAIN</name>
<feature type="coiled-coil region" evidence="1">
    <location>
        <begin position="708"/>
        <end position="735"/>
    </location>
</feature>
<feature type="region of interest" description="Disordered" evidence="2">
    <location>
        <begin position="259"/>
        <end position="280"/>
    </location>
</feature>
<organism evidence="3 4">
    <name type="scientific">Giardia duodenalis assemblage B</name>
    <dbReference type="NCBI Taxonomy" id="1394984"/>
    <lineage>
        <taxon>Eukaryota</taxon>
        <taxon>Metamonada</taxon>
        <taxon>Diplomonadida</taxon>
        <taxon>Hexamitidae</taxon>
        <taxon>Giardiinae</taxon>
        <taxon>Giardia</taxon>
    </lineage>
</organism>
<dbReference type="OrthoDB" id="10258977at2759"/>
<evidence type="ECO:0000256" key="2">
    <source>
        <dbReference type="SAM" id="MobiDB-lite"/>
    </source>
</evidence>